<feature type="transmembrane region" description="Helical" evidence="2">
    <location>
        <begin position="228"/>
        <end position="256"/>
    </location>
</feature>
<evidence type="ECO:0000256" key="2">
    <source>
        <dbReference type="SAM" id="Phobius"/>
    </source>
</evidence>
<dbReference type="EMBL" id="CP071182">
    <property type="protein sequence ID" value="QSO48574.1"/>
    <property type="molecule type" value="Genomic_DNA"/>
</dbReference>
<feature type="compositionally biased region" description="Polar residues" evidence="1">
    <location>
        <begin position="342"/>
        <end position="359"/>
    </location>
</feature>
<evidence type="ECO:0000256" key="1">
    <source>
        <dbReference type="SAM" id="MobiDB-lite"/>
    </source>
</evidence>
<feature type="transmembrane region" description="Helical" evidence="2">
    <location>
        <begin position="145"/>
        <end position="172"/>
    </location>
</feature>
<feature type="transmembrane region" description="Helical" evidence="2">
    <location>
        <begin position="610"/>
        <end position="631"/>
    </location>
</feature>
<feature type="transmembrane region" description="Helical" evidence="2">
    <location>
        <begin position="110"/>
        <end position="139"/>
    </location>
</feature>
<gene>
    <name evidence="3" type="ORF">JZ786_06210</name>
</gene>
<keyword evidence="2" id="KW-0472">Membrane</keyword>
<dbReference type="Pfam" id="PF16949">
    <property type="entry name" value="ABC_tran_2"/>
    <property type="match status" value="1"/>
</dbReference>
<feature type="transmembrane region" description="Helical" evidence="2">
    <location>
        <begin position="567"/>
        <end position="590"/>
    </location>
</feature>
<accession>A0A9X7Z717</accession>
<keyword evidence="4" id="KW-1185">Reference proteome</keyword>
<evidence type="ECO:0000313" key="4">
    <source>
        <dbReference type="Proteomes" id="UP000663505"/>
    </source>
</evidence>
<evidence type="ECO:0000313" key="3">
    <source>
        <dbReference type="EMBL" id="QSO48574.1"/>
    </source>
</evidence>
<feature type="transmembrane region" description="Helical" evidence="2">
    <location>
        <begin position="438"/>
        <end position="456"/>
    </location>
</feature>
<feature type="transmembrane region" description="Helical" evidence="2">
    <location>
        <begin position="184"/>
        <end position="208"/>
    </location>
</feature>
<dbReference type="AlphaFoldDB" id="A0A9X7Z717"/>
<reference evidence="3 4" key="1">
    <citation type="submission" date="2021-02" db="EMBL/GenBank/DDBJ databases">
        <title>Alicyclobacillus curvatus sp. nov. and Alicyclobacillus mengziensis sp. nov., two acidophilic bacteria isolated from acid mine drainage.</title>
        <authorList>
            <person name="Huang Y."/>
        </authorList>
    </citation>
    <scope>NUCLEOTIDE SEQUENCE [LARGE SCALE GENOMIC DNA]</scope>
    <source>
        <strain evidence="3 4">S30H14</strain>
    </source>
</reference>
<dbReference type="Proteomes" id="UP000663505">
    <property type="component" value="Chromosome"/>
</dbReference>
<dbReference type="InterPro" id="IPR031599">
    <property type="entry name" value="ABC_tran_2"/>
</dbReference>
<feature type="transmembrane region" description="Helical" evidence="2">
    <location>
        <begin position="500"/>
        <end position="524"/>
    </location>
</feature>
<keyword evidence="2" id="KW-0812">Transmembrane</keyword>
<dbReference type="RefSeq" id="WP_206657905.1">
    <property type="nucleotide sequence ID" value="NZ_CP071182.1"/>
</dbReference>
<feature type="transmembrane region" description="Helical" evidence="2">
    <location>
        <begin position="67"/>
        <end position="89"/>
    </location>
</feature>
<name>A0A9X7Z717_9BACL</name>
<organism evidence="3 4">
    <name type="scientific">Alicyclobacillus mengziensis</name>
    <dbReference type="NCBI Taxonomy" id="2931921"/>
    <lineage>
        <taxon>Bacteria</taxon>
        <taxon>Bacillati</taxon>
        <taxon>Bacillota</taxon>
        <taxon>Bacilli</taxon>
        <taxon>Bacillales</taxon>
        <taxon>Alicyclobacillaceae</taxon>
        <taxon>Alicyclobacillus</taxon>
    </lineage>
</organism>
<protein>
    <submittedName>
        <fullName evidence="3">Uncharacterized protein</fullName>
    </submittedName>
</protein>
<feature type="transmembrane region" description="Helical" evidence="2">
    <location>
        <begin position="530"/>
        <end position="555"/>
    </location>
</feature>
<proteinExistence type="predicted"/>
<sequence>MSTLWGDIRKARSLVRWQRLLRRRDNKRTPVRMLVMAVFGLFFVVSMGMASISPLLAVRDHQAEMNGFVVLVSVLAGAFVLYIQLMVIYQRVIAEDTSMLLVAPLSGRAILLFRLFESSLTTQLFGLLGLPMVVVYLWFSHAPWWGYLGSALSLWVMTWLVASLALFLMTIFIRLIRRPISRDVLGVISSIVAIGILLGTRFLTHAAIGTPGQVRAGELFSNWLNPSFLYLPFSWLGHSLIGFTGQVGIGFAYLVLSLLGVLLAVRLSVAIGGPVLHERLTQLSDVASARRPRRKALRSAAGTSARGPATTVGEASTRRPSSTVGGTSARGPATTVGEASTRRPSSTVGAASTRGSASTVGDGVRDSRHKRGVVIQLDQVARVGAVIEQRSGKRIRVSLVWEIARKDLLRLWRTPADLANYLFPTAYLLYFVTQPEKAGGMGAMFGLLPVFILILASTMGRVPISSFGTEGEQVWLYLQAPTPSNAVLWAKWLFGTLPTLVWWELLCILLTLFHALTPGLAVLLGISGIWLIPGAVALTLPFAIHGAAFIPRLVGRRNRYVNGRSSWYILVIFPYLLLQMIPLSAVSLTFMSPISIGGVVGTLMQHLQSLTWLMPVGLVVSVLLSGLGTLIGRSMGLEAWRNKRIELYETGSLDGNG</sequence>
<feature type="region of interest" description="Disordered" evidence="1">
    <location>
        <begin position="291"/>
        <end position="365"/>
    </location>
</feature>
<keyword evidence="2" id="KW-1133">Transmembrane helix</keyword>
<dbReference type="KEGG" id="afx:JZ786_06210"/>